<gene>
    <name evidence="1" type="ORF">LNKW23_19020</name>
</gene>
<comment type="caution">
    <text evidence="1">The sequence shown here is derived from an EMBL/GenBank/DDBJ whole genome shotgun (WGS) entry which is preliminary data.</text>
</comment>
<evidence type="ECO:0000313" key="1">
    <source>
        <dbReference type="EMBL" id="GMG82689.1"/>
    </source>
</evidence>
<organism evidence="1 2">
    <name type="scientific">Paralimibaculum aggregatum</name>
    <dbReference type="NCBI Taxonomy" id="3036245"/>
    <lineage>
        <taxon>Bacteria</taxon>
        <taxon>Pseudomonadati</taxon>
        <taxon>Pseudomonadota</taxon>
        <taxon>Alphaproteobacteria</taxon>
        <taxon>Rhodobacterales</taxon>
        <taxon>Paracoccaceae</taxon>
        <taxon>Paralimibaculum</taxon>
    </lineage>
</organism>
<protein>
    <recommendedName>
        <fullName evidence="3">ESAT-6 protein secretion system EspG family protein</fullName>
    </recommendedName>
</protein>
<proteinExistence type="predicted"/>
<name>A0ABQ6LKE4_9RHOB</name>
<keyword evidence="2" id="KW-1185">Reference proteome</keyword>
<reference evidence="1 2" key="1">
    <citation type="submission" date="2023-04" db="EMBL/GenBank/DDBJ databases">
        <title>Marinoamorphus aggregata gen. nov., sp. Nov., isolate from tissue of brittle star Ophioplocus japonicus.</title>
        <authorList>
            <person name="Kawano K."/>
            <person name="Sawayama S."/>
            <person name="Nakagawa S."/>
        </authorList>
    </citation>
    <scope>NUCLEOTIDE SEQUENCE [LARGE SCALE GENOMIC DNA]</scope>
    <source>
        <strain evidence="1 2">NKW23</strain>
    </source>
</reference>
<sequence length="268" mass="27288">MASIDLHPSELAYAFSYSRTEAVIGWGSAPFLPEPGADGDPADWLLDGEARLRAAGRLTGTPEAGLNFTEEMASAILALADPGLVLLAQRKEGDGMRTLTVHAAGDTFAGLLRRPDGMFELTRYADLTAAAGAGASFVGAALAPAGHESRIEANMKVLGRLKQLAGAGAADKVVAALVRLGAAEADARSAALALARPAAAGVLSVLYCAANEVGDAEPFSVMTDAEDRTWIVFPPAGPEGPVILERSSAGALAARIAVGVAARLAAQS</sequence>
<evidence type="ECO:0008006" key="3">
    <source>
        <dbReference type="Google" id="ProtNLM"/>
    </source>
</evidence>
<dbReference type="RefSeq" id="WP_285671477.1">
    <property type="nucleotide sequence ID" value="NZ_BSYI01000012.1"/>
</dbReference>
<dbReference type="Proteomes" id="UP001239909">
    <property type="component" value="Unassembled WGS sequence"/>
</dbReference>
<accession>A0ABQ6LKE4</accession>
<evidence type="ECO:0000313" key="2">
    <source>
        <dbReference type="Proteomes" id="UP001239909"/>
    </source>
</evidence>
<dbReference type="EMBL" id="BSYI01000012">
    <property type="protein sequence ID" value="GMG82689.1"/>
    <property type="molecule type" value="Genomic_DNA"/>
</dbReference>